<organism evidence="1 2">
    <name type="scientific">Arctium lappa</name>
    <name type="common">Greater burdock</name>
    <name type="synonym">Lappa major</name>
    <dbReference type="NCBI Taxonomy" id="4217"/>
    <lineage>
        <taxon>Eukaryota</taxon>
        <taxon>Viridiplantae</taxon>
        <taxon>Streptophyta</taxon>
        <taxon>Embryophyta</taxon>
        <taxon>Tracheophyta</taxon>
        <taxon>Spermatophyta</taxon>
        <taxon>Magnoliopsida</taxon>
        <taxon>eudicotyledons</taxon>
        <taxon>Gunneridae</taxon>
        <taxon>Pentapetalae</taxon>
        <taxon>asterids</taxon>
        <taxon>campanulids</taxon>
        <taxon>Asterales</taxon>
        <taxon>Asteraceae</taxon>
        <taxon>Carduoideae</taxon>
        <taxon>Cardueae</taxon>
        <taxon>Arctiinae</taxon>
        <taxon>Arctium</taxon>
    </lineage>
</organism>
<dbReference type="Proteomes" id="UP001055879">
    <property type="component" value="Linkage Group LG01"/>
</dbReference>
<keyword evidence="2" id="KW-1185">Reference proteome</keyword>
<accession>A0ACB9FED5</accession>
<name>A0ACB9FED5_ARCLA</name>
<evidence type="ECO:0000313" key="1">
    <source>
        <dbReference type="EMBL" id="KAI3769459.1"/>
    </source>
</evidence>
<proteinExistence type="predicted"/>
<reference evidence="1 2" key="2">
    <citation type="journal article" date="2022" name="Mol. Ecol. Resour.">
        <title>The genomes of chicory, endive, great burdock and yacon provide insights into Asteraceae paleo-polyploidization history and plant inulin production.</title>
        <authorList>
            <person name="Fan W."/>
            <person name="Wang S."/>
            <person name="Wang H."/>
            <person name="Wang A."/>
            <person name="Jiang F."/>
            <person name="Liu H."/>
            <person name="Zhao H."/>
            <person name="Xu D."/>
            <person name="Zhang Y."/>
        </authorList>
    </citation>
    <scope>NUCLEOTIDE SEQUENCE [LARGE SCALE GENOMIC DNA]</scope>
    <source>
        <strain evidence="2">cv. Niubang</strain>
    </source>
</reference>
<reference evidence="2" key="1">
    <citation type="journal article" date="2022" name="Mol. Ecol. Resour.">
        <title>The genomes of chicory, endive, great burdock and yacon provide insights into Asteraceae palaeo-polyploidization history and plant inulin production.</title>
        <authorList>
            <person name="Fan W."/>
            <person name="Wang S."/>
            <person name="Wang H."/>
            <person name="Wang A."/>
            <person name="Jiang F."/>
            <person name="Liu H."/>
            <person name="Zhao H."/>
            <person name="Xu D."/>
            <person name="Zhang Y."/>
        </authorList>
    </citation>
    <scope>NUCLEOTIDE SEQUENCE [LARGE SCALE GENOMIC DNA]</scope>
    <source>
        <strain evidence="2">cv. Niubang</strain>
    </source>
</reference>
<dbReference type="EMBL" id="CM042047">
    <property type="protein sequence ID" value="KAI3769459.1"/>
    <property type="molecule type" value="Genomic_DNA"/>
</dbReference>
<evidence type="ECO:0000313" key="2">
    <source>
        <dbReference type="Proteomes" id="UP001055879"/>
    </source>
</evidence>
<sequence length="463" mass="51838">MNVKSAISPLFPSPILFQVQHNSELESSAGSEKQECLLCCRGGKLLVCNGDGCPISVHKDCMGCEAYLDDAGNFHCPYCVYRRLTAETRQLREKTMLAKKALSTFLEEQMRDVNHEEPIVGLANKDKQILSEEKVCLVDGNKLVCDDVQNQRVRLEKHHNSKTPSPCEETHDAFVSKQTDGFLNRPGVVPGINNVTSCRVMVVYKPNSNLIDACGLDGTLRKQDKMKAAQLKSGVSERIEVDNGTRNHKRKFDGVVENQQHTSSIEEAAQSKNAGISSSTKKQITHQNGNPFAAFNMNGDSRKEEFMIEQAAEILLSLPTGMQLHSKSNSKINNDCSDGNISLKDRRHTRNGPTYLLDHPNGTTKGSLETKTGVKSCTESININNRGELKDSAKQLPVINRSMRHRVLWSEKEEDMLKEGVQKFSLLTNKNLPWKKILEFGRHVFDASRNPSDLKDKWRNMAK</sequence>
<protein>
    <submittedName>
        <fullName evidence="1">Uncharacterized protein</fullName>
    </submittedName>
</protein>
<gene>
    <name evidence="1" type="ORF">L6452_00561</name>
</gene>
<comment type="caution">
    <text evidence="1">The sequence shown here is derived from an EMBL/GenBank/DDBJ whole genome shotgun (WGS) entry which is preliminary data.</text>
</comment>